<dbReference type="CDD" id="cd00009">
    <property type="entry name" value="AAA"/>
    <property type="match status" value="1"/>
</dbReference>
<dbReference type="GO" id="GO:0034605">
    <property type="term" value="P:cellular response to heat"/>
    <property type="evidence" value="ECO:0007669"/>
    <property type="project" value="TreeGrafter"/>
</dbReference>
<accession>A0A4V3WLW8</accession>
<dbReference type="STRING" id="542762.A0A4V3WLW8"/>
<dbReference type="GO" id="GO:0016887">
    <property type="term" value="F:ATP hydrolysis activity"/>
    <property type="evidence" value="ECO:0007669"/>
    <property type="project" value="TreeGrafter"/>
</dbReference>
<dbReference type="EMBL" id="SDRB02010441">
    <property type="protein sequence ID" value="THG06397.1"/>
    <property type="molecule type" value="Genomic_DNA"/>
</dbReference>
<name>A0A4V3WLW8_CAMSN</name>
<evidence type="ECO:0000313" key="7">
    <source>
        <dbReference type="Proteomes" id="UP000306102"/>
    </source>
</evidence>
<dbReference type="SUPFAM" id="SSF52540">
    <property type="entry name" value="P-loop containing nucleoside triphosphate hydrolases"/>
    <property type="match status" value="1"/>
</dbReference>
<dbReference type="PANTHER" id="PTHR11638:SF18">
    <property type="entry name" value="HEAT SHOCK PROTEIN 104"/>
    <property type="match status" value="1"/>
</dbReference>
<proteinExistence type="predicted"/>
<dbReference type="Proteomes" id="UP000306102">
    <property type="component" value="Unassembled WGS sequence"/>
</dbReference>
<evidence type="ECO:0000256" key="3">
    <source>
        <dbReference type="SAM" id="Coils"/>
    </source>
</evidence>
<evidence type="ECO:0000259" key="5">
    <source>
        <dbReference type="Pfam" id="PF17871"/>
    </source>
</evidence>
<dbReference type="SUPFAM" id="SSF81923">
    <property type="entry name" value="Double Clp-N motif"/>
    <property type="match status" value="1"/>
</dbReference>
<sequence>MNTNKFTHKTNEVIAAAHELAMNGGHVQFMPLYLAMALISDHNVIFRQAIVNAIGSEEATNSAGKLDPIIGRDEEIQRVIRIPSSRTKNNPILIGEPGVGKTAVVEGLAQRIVRGDVPSNLVDVRLIALDMGALVTRPKYRGEVEEWGQLRCIGATTLDEYGKYVEKDVAFERQFQQVYVAEPSSTDTIRHHLPDKAIDLVDEACENVRVQLDSQPKEIDKLERKRIQVEVELHALEKEKDKASKARLVEVNILSF</sequence>
<evidence type="ECO:0000259" key="4">
    <source>
        <dbReference type="Pfam" id="PF02861"/>
    </source>
</evidence>
<dbReference type="Pfam" id="PF02861">
    <property type="entry name" value="Clp_N"/>
    <property type="match status" value="1"/>
</dbReference>
<comment type="caution">
    <text evidence="6">The sequence shown here is derived from an EMBL/GenBank/DDBJ whole genome shotgun (WGS) entry which is preliminary data.</text>
</comment>
<protein>
    <submittedName>
        <fullName evidence="6">Uncharacterized protein</fullName>
    </submittedName>
</protein>
<feature type="coiled-coil region" evidence="3">
    <location>
        <begin position="219"/>
        <end position="246"/>
    </location>
</feature>
<evidence type="ECO:0000313" key="6">
    <source>
        <dbReference type="EMBL" id="THG06397.1"/>
    </source>
</evidence>
<keyword evidence="1" id="KW-0547">Nucleotide-binding</keyword>
<dbReference type="InterPro" id="IPR041546">
    <property type="entry name" value="ClpA/ClpB_AAA_lid"/>
</dbReference>
<dbReference type="InterPro" id="IPR027417">
    <property type="entry name" value="P-loop_NTPase"/>
</dbReference>
<dbReference type="GO" id="GO:0005737">
    <property type="term" value="C:cytoplasm"/>
    <property type="evidence" value="ECO:0007669"/>
    <property type="project" value="TreeGrafter"/>
</dbReference>
<feature type="domain" description="Clp R" evidence="4">
    <location>
        <begin position="5"/>
        <end position="59"/>
    </location>
</feature>
<reference evidence="6 7" key="1">
    <citation type="journal article" date="2018" name="Proc. Natl. Acad. Sci. U.S.A.">
        <title>Draft genome sequence of Camellia sinensis var. sinensis provides insights into the evolution of the tea genome and tea quality.</title>
        <authorList>
            <person name="Wei C."/>
            <person name="Yang H."/>
            <person name="Wang S."/>
            <person name="Zhao J."/>
            <person name="Liu C."/>
            <person name="Gao L."/>
            <person name="Xia E."/>
            <person name="Lu Y."/>
            <person name="Tai Y."/>
            <person name="She G."/>
            <person name="Sun J."/>
            <person name="Cao H."/>
            <person name="Tong W."/>
            <person name="Gao Q."/>
            <person name="Li Y."/>
            <person name="Deng W."/>
            <person name="Jiang X."/>
            <person name="Wang W."/>
            <person name="Chen Q."/>
            <person name="Zhang S."/>
            <person name="Li H."/>
            <person name="Wu J."/>
            <person name="Wang P."/>
            <person name="Li P."/>
            <person name="Shi C."/>
            <person name="Zheng F."/>
            <person name="Jian J."/>
            <person name="Huang B."/>
            <person name="Shan D."/>
            <person name="Shi M."/>
            <person name="Fang C."/>
            <person name="Yue Y."/>
            <person name="Li F."/>
            <person name="Li D."/>
            <person name="Wei S."/>
            <person name="Han B."/>
            <person name="Jiang C."/>
            <person name="Yin Y."/>
            <person name="Xia T."/>
            <person name="Zhang Z."/>
            <person name="Bennetzen J.L."/>
            <person name="Zhao S."/>
            <person name="Wan X."/>
        </authorList>
    </citation>
    <scope>NUCLEOTIDE SEQUENCE [LARGE SCALE GENOMIC DNA]</scope>
    <source>
        <strain evidence="7">cv. Shuchazao</strain>
        <tissue evidence="6">Leaf</tissue>
    </source>
</reference>
<dbReference type="GO" id="GO:0005524">
    <property type="term" value="F:ATP binding"/>
    <property type="evidence" value="ECO:0007669"/>
    <property type="project" value="UniProtKB-KW"/>
</dbReference>
<dbReference type="InterPro" id="IPR050130">
    <property type="entry name" value="ClpA_ClpB"/>
</dbReference>
<dbReference type="PANTHER" id="PTHR11638">
    <property type="entry name" value="ATP-DEPENDENT CLP PROTEASE"/>
    <property type="match status" value="1"/>
</dbReference>
<dbReference type="InterPro" id="IPR036628">
    <property type="entry name" value="Clp_N_dom_sf"/>
</dbReference>
<keyword evidence="7" id="KW-1185">Reference proteome</keyword>
<evidence type="ECO:0000256" key="2">
    <source>
        <dbReference type="ARBA" id="ARBA00022840"/>
    </source>
</evidence>
<feature type="domain" description="ClpA/ClpB AAA lid" evidence="5">
    <location>
        <begin position="191"/>
        <end position="250"/>
    </location>
</feature>
<evidence type="ECO:0000256" key="1">
    <source>
        <dbReference type="ARBA" id="ARBA00022741"/>
    </source>
</evidence>
<keyword evidence="2" id="KW-0067">ATP-binding</keyword>
<gene>
    <name evidence="6" type="ORF">TEA_003514</name>
</gene>
<keyword evidence="3" id="KW-0175">Coiled coil</keyword>
<organism evidence="6 7">
    <name type="scientific">Camellia sinensis var. sinensis</name>
    <name type="common">China tea</name>
    <dbReference type="NCBI Taxonomy" id="542762"/>
    <lineage>
        <taxon>Eukaryota</taxon>
        <taxon>Viridiplantae</taxon>
        <taxon>Streptophyta</taxon>
        <taxon>Embryophyta</taxon>
        <taxon>Tracheophyta</taxon>
        <taxon>Spermatophyta</taxon>
        <taxon>Magnoliopsida</taxon>
        <taxon>eudicotyledons</taxon>
        <taxon>Gunneridae</taxon>
        <taxon>Pentapetalae</taxon>
        <taxon>asterids</taxon>
        <taxon>Ericales</taxon>
        <taxon>Theaceae</taxon>
        <taxon>Camellia</taxon>
    </lineage>
</organism>
<dbReference type="Gene3D" id="3.40.50.300">
    <property type="entry name" value="P-loop containing nucleotide triphosphate hydrolases"/>
    <property type="match status" value="3"/>
</dbReference>
<dbReference type="AlphaFoldDB" id="A0A4V3WLW8"/>
<dbReference type="Pfam" id="PF17871">
    <property type="entry name" value="AAA_lid_9"/>
    <property type="match status" value="1"/>
</dbReference>
<dbReference type="InterPro" id="IPR004176">
    <property type="entry name" value="Clp_R_N"/>
</dbReference>